<keyword evidence="6" id="KW-0560">Oxidoreductase</keyword>
<dbReference type="InterPro" id="IPR012188">
    <property type="entry name" value="ME_PTA"/>
</dbReference>
<dbReference type="SUPFAM" id="SSF53223">
    <property type="entry name" value="Aminoacid dehydrogenase-like, N-terminal domain"/>
    <property type="match status" value="1"/>
</dbReference>
<evidence type="ECO:0000256" key="1">
    <source>
        <dbReference type="ARBA" id="ARBA00001936"/>
    </source>
</evidence>
<dbReference type="CDD" id="cd05311">
    <property type="entry name" value="NAD_bind_2_malic_enz"/>
    <property type="match status" value="1"/>
</dbReference>
<evidence type="ECO:0000256" key="7">
    <source>
        <dbReference type="ARBA" id="ARBA00023268"/>
    </source>
</evidence>
<comment type="similarity">
    <text evidence="3">In the N-terminal section; belongs to the malic enzymes family.</text>
</comment>
<keyword evidence="8" id="KW-0472">Membrane</keyword>
<gene>
    <name evidence="11" type="ORF">LZZ85_27585</name>
</gene>
<dbReference type="InterPro" id="IPR015884">
    <property type="entry name" value="Malic_enzyme_CS"/>
</dbReference>
<proteinExistence type="inferred from homology"/>
<dbReference type="InterPro" id="IPR002505">
    <property type="entry name" value="PTA_PTB"/>
</dbReference>
<dbReference type="InterPro" id="IPR042112">
    <property type="entry name" value="P_AcTrfase_dom2"/>
</dbReference>
<dbReference type="InterPro" id="IPR051674">
    <property type="entry name" value="Malate_Decarboxylase"/>
</dbReference>
<dbReference type="PROSITE" id="PS00331">
    <property type="entry name" value="MALIC_ENZYMES"/>
    <property type="match status" value="1"/>
</dbReference>
<dbReference type="Proteomes" id="UP001165367">
    <property type="component" value="Unassembled WGS sequence"/>
</dbReference>
<evidence type="ECO:0000256" key="3">
    <source>
        <dbReference type="ARBA" id="ARBA00007686"/>
    </source>
</evidence>
<dbReference type="Pfam" id="PF01515">
    <property type="entry name" value="PTA_PTB"/>
    <property type="match status" value="1"/>
</dbReference>
<evidence type="ECO:0000256" key="6">
    <source>
        <dbReference type="ARBA" id="ARBA00023002"/>
    </source>
</evidence>
<dbReference type="Gene3D" id="3.40.50.720">
    <property type="entry name" value="NAD(P)-binding Rossmann-like Domain"/>
    <property type="match status" value="1"/>
</dbReference>
<comment type="similarity">
    <text evidence="4">In the C-terminal section; belongs to the phosphate acetyltransferase and butyryltransferase family.</text>
</comment>
<evidence type="ECO:0000259" key="9">
    <source>
        <dbReference type="SMART" id="SM00919"/>
    </source>
</evidence>
<dbReference type="Gene3D" id="3.40.50.10380">
    <property type="entry name" value="Malic enzyme, N-terminal domain"/>
    <property type="match status" value="1"/>
</dbReference>
<feature type="domain" description="Malic enzyme N-terminal" evidence="10">
    <location>
        <begin position="19"/>
        <end position="152"/>
    </location>
</feature>
<dbReference type="RefSeq" id="WP_237877231.1">
    <property type="nucleotide sequence ID" value="NZ_JAKLTR010000033.1"/>
</dbReference>
<keyword evidence="7" id="KW-0511">Multifunctional enzyme</keyword>
<dbReference type="InterPro" id="IPR046346">
    <property type="entry name" value="Aminoacid_DH-like_N_sf"/>
</dbReference>
<reference evidence="11" key="1">
    <citation type="submission" date="2022-01" db="EMBL/GenBank/DDBJ databases">
        <authorList>
            <person name="Jo J.-H."/>
            <person name="Im W.-T."/>
        </authorList>
    </citation>
    <scope>NUCLEOTIDE SEQUENCE</scope>
    <source>
        <strain evidence="11">NA20</strain>
    </source>
</reference>
<accession>A0ABS9L0G4</accession>
<evidence type="ECO:0000256" key="2">
    <source>
        <dbReference type="ARBA" id="ARBA00001946"/>
    </source>
</evidence>
<dbReference type="EMBL" id="JAKLTR010000033">
    <property type="protein sequence ID" value="MCG2618096.1"/>
    <property type="molecule type" value="Genomic_DNA"/>
</dbReference>
<dbReference type="Pfam" id="PF03949">
    <property type="entry name" value="Malic_M"/>
    <property type="match status" value="1"/>
</dbReference>
<evidence type="ECO:0000256" key="8">
    <source>
        <dbReference type="SAM" id="Phobius"/>
    </source>
</evidence>
<comment type="caution">
    <text evidence="11">The sequence shown here is derived from an EMBL/GenBank/DDBJ whole genome shotgun (WGS) entry which is preliminary data.</text>
</comment>
<dbReference type="InterPro" id="IPR042113">
    <property type="entry name" value="P_AcTrfase_dom1"/>
</dbReference>
<keyword evidence="5" id="KW-0479">Metal-binding</keyword>
<evidence type="ECO:0000313" key="11">
    <source>
        <dbReference type="EMBL" id="MCG2618096.1"/>
    </source>
</evidence>
<keyword evidence="12" id="KW-1185">Reference proteome</keyword>
<dbReference type="InterPro" id="IPR036291">
    <property type="entry name" value="NAD(P)-bd_dom_sf"/>
</dbReference>
<feature type="domain" description="Malic enzyme NAD-binding" evidence="9">
    <location>
        <begin position="164"/>
        <end position="400"/>
    </location>
</feature>
<dbReference type="PIRSF" id="PIRSF036684">
    <property type="entry name" value="ME_PTA"/>
    <property type="match status" value="1"/>
</dbReference>
<dbReference type="PANTHER" id="PTHR43237">
    <property type="entry name" value="NADP-DEPENDENT MALIC ENZYME"/>
    <property type="match status" value="1"/>
</dbReference>
<organism evidence="11 12">
    <name type="scientific">Terrimonas ginsenosidimutans</name>
    <dbReference type="NCBI Taxonomy" id="2908004"/>
    <lineage>
        <taxon>Bacteria</taxon>
        <taxon>Pseudomonadati</taxon>
        <taxon>Bacteroidota</taxon>
        <taxon>Chitinophagia</taxon>
        <taxon>Chitinophagales</taxon>
        <taxon>Chitinophagaceae</taxon>
        <taxon>Terrimonas</taxon>
    </lineage>
</organism>
<dbReference type="Pfam" id="PF00390">
    <property type="entry name" value="malic"/>
    <property type="match status" value="1"/>
</dbReference>
<protein>
    <submittedName>
        <fullName evidence="11">NADP-dependent malic enzyme</fullName>
    </submittedName>
</protein>
<dbReference type="Gene3D" id="3.40.50.10950">
    <property type="match status" value="1"/>
</dbReference>
<dbReference type="InterPro" id="IPR012302">
    <property type="entry name" value="Malic_NAD-bd"/>
</dbReference>
<dbReference type="PANTHER" id="PTHR43237:SF4">
    <property type="entry name" value="NADP-DEPENDENT MALIC ENZYME"/>
    <property type="match status" value="1"/>
</dbReference>
<evidence type="ECO:0000256" key="4">
    <source>
        <dbReference type="ARBA" id="ARBA00008756"/>
    </source>
</evidence>
<comment type="cofactor">
    <cofactor evidence="2">
        <name>Mg(2+)</name>
        <dbReference type="ChEBI" id="CHEBI:18420"/>
    </cofactor>
</comment>
<dbReference type="InterPro" id="IPR012301">
    <property type="entry name" value="Malic_N_dom"/>
</dbReference>
<comment type="cofactor">
    <cofactor evidence="1">
        <name>Mn(2+)</name>
        <dbReference type="ChEBI" id="CHEBI:29035"/>
    </cofactor>
</comment>
<name>A0ABS9L0G4_9BACT</name>
<dbReference type="SUPFAM" id="SSF51735">
    <property type="entry name" value="NAD(P)-binding Rossmann-fold domains"/>
    <property type="match status" value="1"/>
</dbReference>
<dbReference type="SUPFAM" id="SSF53659">
    <property type="entry name" value="Isocitrate/Isopropylmalate dehydrogenase-like"/>
    <property type="match status" value="1"/>
</dbReference>
<dbReference type="SMART" id="SM00919">
    <property type="entry name" value="Malic_M"/>
    <property type="match status" value="1"/>
</dbReference>
<dbReference type="SMART" id="SM01274">
    <property type="entry name" value="malic"/>
    <property type="match status" value="1"/>
</dbReference>
<evidence type="ECO:0000313" key="12">
    <source>
        <dbReference type="Proteomes" id="UP001165367"/>
    </source>
</evidence>
<dbReference type="Gene3D" id="3.40.50.10750">
    <property type="entry name" value="Isocitrate/Isopropylmalate dehydrogenase-like"/>
    <property type="match status" value="1"/>
</dbReference>
<dbReference type="InterPro" id="IPR037062">
    <property type="entry name" value="Malic_N_dom_sf"/>
</dbReference>
<sequence length="781" mass="85837">MQKDLRKQQALEYHAKGRPGKIEVVPTKETKTQRDLSLAYSPGVAEPCKEIAADKENVYKYTAKGNLVAVISNGTAVLGLGDIGPEAGKPVMEGKGVLFKIFADIDVFDIEIDEKDPEKFVQIVKALQPTFGGINLEDIKAPECFYIEQELKKQLSIPVMHDDQHGTAIISAAALLNALEIQKKKIDRVRYVVNGAGAAAMACVQLYVGLGAKPENFIMFDRKGALHKDREDMDDLKRQFANGKPGMTLDDAMKDADVFIGLSAGNTVTSSMVKSMAKNPIVFAMANPDPEISWEDATAARKDIIMATGRSDYPNQVNNVLGFPYIFRGALDVRATSINEEMKLAAVRALAEMAKTPVPDIVNLAYNEKNIAFGPNYIIPKPLDPRLLSTVSPAVAKAAIESGVAKYPILDWEAYVADLETRLGQGNQVMRVVGNKARTEPKRIVFAEADNVKILKAAQIVFDEGIGYPILLGNEEKIRAIAAQNKIDLESLPILDPRSEDTKEKRVQYAEIFFEKRNRRGFNVHEAKKIMRDRNYFGCMMVECGDADAMISGLTKNYPDTIRPALQIIGTEEGVNKIAGMYLMLTKKGPLFLADTTVNFNPTAEELAEITLLVAKEVRHFNMIPRIAMLSYSNFGSSNSPEARLVAEARKIVKGKMPSLIVDGEIQANMAFNKDLLKENYPFSELVGQDVNTLVFPNLASGNVTYNILKELGAADAIGPVLLGLKKPVHVLQLGSSVHSIVNMALIAVVDAQIKCKTSSTEELVARSGWWKKFKKVSKDL</sequence>
<evidence type="ECO:0000259" key="10">
    <source>
        <dbReference type="SMART" id="SM01274"/>
    </source>
</evidence>
<evidence type="ECO:0000256" key="5">
    <source>
        <dbReference type="ARBA" id="ARBA00022723"/>
    </source>
</evidence>
<keyword evidence="8" id="KW-1133">Transmembrane helix</keyword>
<feature type="transmembrane region" description="Helical" evidence="8">
    <location>
        <begin position="191"/>
        <end position="210"/>
    </location>
</feature>
<dbReference type="InterPro" id="IPR045213">
    <property type="entry name" value="Malic_NAD-bd_bact_type"/>
</dbReference>
<keyword evidence="8" id="KW-0812">Transmembrane</keyword>